<feature type="domain" description="RagB/SusD" evidence="7">
    <location>
        <begin position="575"/>
        <end position="729"/>
    </location>
</feature>
<evidence type="ECO:0000256" key="5">
    <source>
        <dbReference type="ARBA" id="ARBA00023237"/>
    </source>
</evidence>
<evidence type="ECO:0000256" key="2">
    <source>
        <dbReference type="ARBA" id="ARBA00006275"/>
    </source>
</evidence>
<comment type="similarity">
    <text evidence="2">Belongs to the SusD family.</text>
</comment>
<evidence type="ECO:0000256" key="3">
    <source>
        <dbReference type="ARBA" id="ARBA00022729"/>
    </source>
</evidence>
<evidence type="ECO:0000256" key="4">
    <source>
        <dbReference type="ARBA" id="ARBA00023136"/>
    </source>
</evidence>
<sequence>MKYIKILSCAFVILMSVSCFKDLNTVPLDEDVVTAAVVFDDPNSYLQVLAKLYAGLAVSGQQGPAGQADIEGIDEGFGQYLRGYWYHQELTTDEALIGWNDQTIGDYHDQDWTSADGFTFAHYSRIFYQIALANEYLRETTDEKLSSRGVDAGLKADIQGFRAEARFLRALSYTHALDLFRNVPFVTEEDIVGSFFPDQIKGADLFAFIESELKDIETKIAPVRTNPYGRADQGAVWMLMAKLYLNAEVYTGTGKYTECLEYCKKILNAGYELEPEYEYLFLADNHLSKGIIFPITYDGIHTRTWGGTTFIVSAGIGGSMNPEDSGVSGGWGGVRTTKEFVQKFPDADKVLVSPNEGKTKSYPKVYVPGSFNDFDASDTDNSLASVASDNVFEGYKYFPEAGTQFVFTTIPSLALKFGDNEGDGILEQNGADIIAGEAGLYYFNVNMNDKTYRLERRDFGILGDATSAGWDGDDINMEWDEELGGLKATLTLNAGEFKFRANDDFAVNLGDDLGDGILTQDGGNIIIEKGGNYEIILFIDKPDYTYQINFLDFDRRKLFYTEGQSLEINDISLFTDGYAINKFKNINRDGSRGSDAAHPDTDFIMFRLADVYLMAAESILRGASGGSMDEALQYVNAVRTRAFQGESANISLDELTLDFLIDERARELYWECHRRTDLIRFGKFSDTDYTWAWKGGVKEGKAVESFRDIFPIPSSDISGNPSLTQNPGY</sequence>
<comment type="caution">
    <text evidence="8">The sequence shown here is derived from an EMBL/GenBank/DDBJ whole genome shotgun (WGS) entry which is preliminary data.</text>
</comment>
<reference evidence="8" key="1">
    <citation type="journal article" date="2014" name="Int. J. Syst. Evol. Microbiol.">
        <title>Complete genome sequence of Corynebacterium casei LMG S-19264T (=DSM 44701T), isolated from a smear-ripened cheese.</title>
        <authorList>
            <consortium name="US DOE Joint Genome Institute (JGI-PGF)"/>
            <person name="Walter F."/>
            <person name="Albersmeier A."/>
            <person name="Kalinowski J."/>
            <person name="Ruckert C."/>
        </authorList>
    </citation>
    <scope>NUCLEOTIDE SEQUENCE</scope>
    <source>
        <strain evidence="8">NBRC 108769</strain>
    </source>
</reference>
<evidence type="ECO:0000256" key="1">
    <source>
        <dbReference type="ARBA" id="ARBA00004442"/>
    </source>
</evidence>
<dbReference type="InterPro" id="IPR011990">
    <property type="entry name" value="TPR-like_helical_dom_sf"/>
</dbReference>
<dbReference type="Gene3D" id="1.25.40.10">
    <property type="entry name" value="Tetratricopeptide repeat domain"/>
    <property type="match status" value="1"/>
</dbReference>
<gene>
    <name evidence="8" type="ORF">GCM10007940_01630</name>
</gene>
<name>A0AA37SIZ6_9BACT</name>
<proteinExistence type="inferred from homology"/>
<dbReference type="AlphaFoldDB" id="A0AA37SIZ6"/>
<dbReference type="Gene3D" id="2.60.40.3620">
    <property type="match status" value="2"/>
</dbReference>
<comment type="subcellular location">
    <subcellularLocation>
        <location evidence="1">Cell outer membrane</location>
    </subcellularLocation>
</comment>
<dbReference type="CDD" id="cd12967">
    <property type="entry name" value="CBM_SusE-F_like_u1"/>
    <property type="match status" value="1"/>
</dbReference>
<dbReference type="Gene3D" id="1.10.3780.10">
    <property type="entry name" value="SusD-like"/>
    <property type="match status" value="1"/>
</dbReference>
<dbReference type="Proteomes" id="UP001156666">
    <property type="component" value="Unassembled WGS sequence"/>
</dbReference>
<dbReference type="InterPro" id="IPR012944">
    <property type="entry name" value="SusD_RagB_dom"/>
</dbReference>
<evidence type="ECO:0000256" key="6">
    <source>
        <dbReference type="SAM" id="SignalP"/>
    </source>
</evidence>
<evidence type="ECO:0000313" key="8">
    <source>
        <dbReference type="EMBL" id="GLR15548.1"/>
    </source>
</evidence>
<keyword evidence="4" id="KW-0472">Membrane</keyword>
<feature type="signal peptide" evidence="6">
    <location>
        <begin position="1"/>
        <end position="21"/>
    </location>
</feature>
<protein>
    <recommendedName>
        <fullName evidence="7">RagB/SusD domain-containing protein</fullName>
    </recommendedName>
</protein>
<dbReference type="RefSeq" id="WP_235292440.1">
    <property type="nucleotide sequence ID" value="NZ_BSOH01000001.1"/>
</dbReference>
<reference evidence="8" key="2">
    <citation type="submission" date="2023-01" db="EMBL/GenBank/DDBJ databases">
        <title>Draft genome sequence of Portibacter lacus strain NBRC 108769.</title>
        <authorList>
            <person name="Sun Q."/>
            <person name="Mori K."/>
        </authorList>
    </citation>
    <scope>NUCLEOTIDE SEQUENCE</scope>
    <source>
        <strain evidence="8">NBRC 108769</strain>
    </source>
</reference>
<dbReference type="SUPFAM" id="SSF48452">
    <property type="entry name" value="TPR-like"/>
    <property type="match status" value="2"/>
</dbReference>
<dbReference type="PROSITE" id="PS51257">
    <property type="entry name" value="PROKAR_LIPOPROTEIN"/>
    <property type="match status" value="1"/>
</dbReference>
<evidence type="ECO:0000259" key="7">
    <source>
        <dbReference type="Pfam" id="PF07980"/>
    </source>
</evidence>
<dbReference type="GO" id="GO:0009279">
    <property type="term" value="C:cell outer membrane"/>
    <property type="evidence" value="ECO:0007669"/>
    <property type="project" value="UniProtKB-SubCell"/>
</dbReference>
<dbReference type="EMBL" id="BSOH01000001">
    <property type="protein sequence ID" value="GLR15548.1"/>
    <property type="molecule type" value="Genomic_DNA"/>
</dbReference>
<feature type="chain" id="PRO_5041327966" description="RagB/SusD domain-containing protein" evidence="6">
    <location>
        <begin position="22"/>
        <end position="729"/>
    </location>
</feature>
<dbReference type="Gene3D" id="1.25.40.390">
    <property type="match status" value="1"/>
</dbReference>
<evidence type="ECO:0000313" key="9">
    <source>
        <dbReference type="Proteomes" id="UP001156666"/>
    </source>
</evidence>
<keyword evidence="5" id="KW-0998">Cell outer membrane</keyword>
<accession>A0AA37SIZ6</accession>
<dbReference type="Pfam" id="PF07980">
    <property type="entry name" value="SusD_RagB"/>
    <property type="match status" value="1"/>
</dbReference>
<dbReference type="CDD" id="cd12956">
    <property type="entry name" value="CBM_SusE-F_like"/>
    <property type="match status" value="1"/>
</dbReference>
<keyword evidence="3 6" id="KW-0732">Signal</keyword>
<organism evidence="8 9">
    <name type="scientific">Portibacter lacus</name>
    <dbReference type="NCBI Taxonomy" id="1099794"/>
    <lineage>
        <taxon>Bacteria</taxon>
        <taxon>Pseudomonadati</taxon>
        <taxon>Bacteroidota</taxon>
        <taxon>Saprospiria</taxon>
        <taxon>Saprospirales</taxon>
        <taxon>Haliscomenobacteraceae</taxon>
        <taxon>Portibacter</taxon>
    </lineage>
</organism>
<keyword evidence="9" id="KW-1185">Reference proteome</keyword>